<dbReference type="AlphaFoldDB" id="A0A839EC53"/>
<evidence type="ECO:0008006" key="4">
    <source>
        <dbReference type="Google" id="ProtNLM"/>
    </source>
</evidence>
<gene>
    <name evidence="2" type="ORF">FHW16_001225</name>
</gene>
<proteinExistence type="predicted"/>
<dbReference type="EMBL" id="JACGXN010000001">
    <property type="protein sequence ID" value="MBA8877543.1"/>
    <property type="molecule type" value="Genomic_DNA"/>
</dbReference>
<evidence type="ECO:0000256" key="1">
    <source>
        <dbReference type="SAM" id="SignalP"/>
    </source>
</evidence>
<feature type="chain" id="PRO_5032434650" description="Lipoprotein" evidence="1">
    <location>
        <begin position="24"/>
        <end position="66"/>
    </location>
</feature>
<keyword evidence="1" id="KW-0732">Signal</keyword>
<accession>A0A839EC53</accession>
<dbReference type="RefSeq" id="WP_210278020.1">
    <property type="nucleotide sequence ID" value="NZ_JACGXN010000001.1"/>
</dbReference>
<protein>
    <recommendedName>
        <fullName evidence="4">Lipoprotein</fullName>
    </recommendedName>
</protein>
<organism evidence="2 3">
    <name type="scientific">Phyllobacterium myrsinacearum</name>
    <dbReference type="NCBI Taxonomy" id="28101"/>
    <lineage>
        <taxon>Bacteria</taxon>
        <taxon>Pseudomonadati</taxon>
        <taxon>Pseudomonadota</taxon>
        <taxon>Alphaproteobacteria</taxon>
        <taxon>Hyphomicrobiales</taxon>
        <taxon>Phyllobacteriaceae</taxon>
        <taxon>Phyllobacterium</taxon>
    </lineage>
</organism>
<dbReference type="Proteomes" id="UP000549052">
    <property type="component" value="Unassembled WGS sequence"/>
</dbReference>
<feature type="signal peptide" evidence="1">
    <location>
        <begin position="1"/>
        <end position="23"/>
    </location>
</feature>
<reference evidence="2 3" key="1">
    <citation type="submission" date="2020-07" db="EMBL/GenBank/DDBJ databases">
        <title>Genomic Encyclopedia of Type Strains, Phase IV (KMG-V): Genome sequencing to study the core and pangenomes of soil and plant-associated prokaryotes.</title>
        <authorList>
            <person name="Whitman W."/>
        </authorList>
    </citation>
    <scope>NUCLEOTIDE SEQUENCE [LARGE SCALE GENOMIC DNA]</scope>
    <source>
        <strain evidence="2 3">AN3</strain>
    </source>
</reference>
<evidence type="ECO:0000313" key="3">
    <source>
        <dbReference type="Proteomes" id="UP000549052"/>
    </source>
</evidence>
<keyword evidence="3" id="KW-1185">Reference proteome</keyword>
<comment type="caution">
    <text evidence="2">The sequence shown here is derived from an EMBL/GenBank/DDBJ whole genome shotgun (WGS) entry which is preliminary data.</text>
</comment>
<sequence length="66" mass="6803">MMRFLVLACALMILNGCGGGAIARLNPSPESEAQYRLGGCQLRGHGTCKDEQDPTTVPAPAGTAAN</sequence>
<name>A0A839EC53_9HYPH</name>
<evidence type="ECO:0000313" key="2">
    <source>
        <dbReference type="EMBL" id="MBA8877543.1"/>
    </source>
</evidence>